<organism evidence="1">
    <name type="scientific">Culex pipiens</name>
    <name type="common">House mosquito</name>
    <dbReference type="NCBI Taxonomy" id="7175"/>
    <lineage>
        <taxon>Eukaryota</taxon>
        <taxon>Metazoa</taxon>
        <taxon>Ecdysozoa</taxon>
        <taxon>Arthropoda</taxon>
        <taxon>Hexapoda</taxon>
        <taxon>Insecta</taxon>
        <taxon>Pterygota</taxon>
        <taxon>Neoptera</taxon>
        <taxon>Endopterygota</taxon>
        <taxon>Diptera</taxon>
        <taxon>Nematocera</taxon>
        <taxon>Culicoidea</taxon>
        <taxon>Culicidae</taxon>
        <taxon>Culicinae</taxon>
        <taxon>Culicini</taxon>
        <taxon>Culex</taxon>
        <taxon>Culex</taxon>
    </lineage>
</organism>
<dbReference type="EMBL" id="HBUE01067098">
    <property type="protein sequence ID" value="CAG6471150.1"/>
    <property type="molecule type" value="Transcribed_RNA"/>
</dbReference>
<sequence length="205" mass="22007">MVTFPTCGRIQLGLVTFVHSTVRTFVRISLAVRLIRGRHGTFAAFHISSVTPLQRNAAIIGQSAVVGVGLGVTAGVATARDAQLPTSWEFGDVASIAGTGLAGWAHALLQILLRLDATTFRYAANNSGITLRLRQIHRSRLTLPCWEPPRIVDALSEFNRRTRDTLVVSSAQPVAVVLITKGAEGVFAIIILGIFSQLRPTSAAR</sequence>
<protein>
    <submittedName>
        <fullName evidence="1">(northern house mosquito) hypothetical protein</fullName>
    </submittedName>
</protein>
<dbReference type="AlphaFoldDB" id="A0A8D8FHL4"/>
<evidence type="ECO:0000313" key="1">
    <source>
        <dbReference type="EMBL" id="CAG6471150.1"/>
    </source>
</evidence>
<reference evidence="1" key="1">
    <citation type="submission" date="2021-05" db="EMBL/GenBank/DDBJ databases">
        <authorList>
            <person name="Alioto T."/>
            <person name="Alioto T."/>
            <person name="Gomez Garrido J."/>
        </authorList>
    </citation>
    <scope>NUCLEOTIDE SEQUENCE</scope>
</reference>
<accession>A0A8D8FHL4</accession>
<name>A0A8D8FHL4_CULPI</name>
<proteinExistence type="predicted"/>